<keyword evidence="2" id="KW-1185">Reference proteome</keyword>
<evidence type="ECO:0008006" key="3">
    <source>
        <dbReference type="Google" id="ProtNLM"/>
    </source>
</evidence>
<sequence length="173" mass="19753">MRVYVDPESRRRADAARRAFRTLPKELKNSIRKANRAELNPIWRGAMRESVARAPYPMQRVVFKSGTRVEAGVPLYLVAGASSRRMSGGGTPMTLDETFEFGSSRQGEYTRYMRRSRRGGSHEVVRRTAHRLPPKRLKGYVVMPAVAQAMPKIIGSWSREWNRRIYEAIDGKG</sequence>
<organism evidence="1 2">
    <name type="scientific">Cellulomonas composti</name>
    <dbReference type="NCBI Taxonomy" id="266130"/>
    <lineage>
        <taxon>Bacteria</taxon>
        <taxon>Bacillati</taxon>
        <taxon>Actinomycetota</taxon>
        <taxon>Actinomycetes</taxon>
        <taxon>Micrococcales</taxon>
        <taxon>Cellulomonadaceae</taxon>
        <taxon>Cellulomonas</taxon>
    </lineage>
</organism>
<comment type="caution">
    <text evidence="1">The sequence shown here is derived from an EMBL/GenBank/DDBJ whole genome shotgun (WGS) entry which is preliminary data.</text>
</comment>
<proteinExistence type="predicted"/>
<dbReference type="RefSeq" id="WP_146843001.1">
    <property type="nucleotide sequence ID" value="NZ_BJWG01000008.1"/>
</dbReference>
<reference evidence="1 2" key="1">
    <citation type="submission" date="2019-07" db="EMBL/GenBank/DDBJ databases">
        <title>Whole genome shotgun sequence of Cellulomonas composti NBRC 100758.</title>
        <authorList>
            <person name="Hosoyama A."/>
            <person name="Uohara A."/>
            <person name="Ohji S."/>
            <person name="Ichikawa N."/>
        </authorList>
    </citation>
    <scope>NUCLEOTIDE SEQUENCE [LARGE SCALE GENOMIC DNA]</scope>
    <source>
        <strain evidence="1 2">NBRC 100758</strain>
    </source>
</reference>
<name>A0A511JBJ6_9CELL</name>
<evidence type="ECO:0000313" key="2">
    <source>
        <dbReference type="Proteomes" id="UP000321720"/>
    </source>
</evidence>
<dbReference type="Proteomes" id="UP000321720">
    <property type="component" value="Unassembled WGS sequence"/>
</dbReference>
<gene>
    <name evidence="1" type="ORF">CCO02nite_20140</name>
</gene>
<dbReference type="AlphaFoldDB" id="A0A511JBJ6"/>
<evidence type="ECO:0000313" key="1">
    <source>
        <dbReference type="EMBL" id="GEL95356.1"/>
    </source>
</evidence>
<dbReference type="OrthoDB" id="4979053at2"/>
<dbReference type="EMBL" id="BJWG01000008">
    <property type="protein sequence ID" value="GEL95356.1"/>
    <property type="molecule type" value="Genomic_DNA"/>
</dbReference>
<protein>
    <recommendedName>
        <fullName evidence="3">HK97 gp10 family phage protein</fullName>
    </recommendedName>
</protein>
<accession>A0A511JBJ6</accession>